<evidence type="ECO:0000256" key="2">
    <source>
        <dbReference type="ARBA" id="ARBA00022692"/>
    </source>
</evidence>
<comment type="caution">
    <text evidence="7">The sequence shown here is derived from an EMBL/GenBank/DDBJ whole genome shotgun (WGS) entry which is preliminary data.</text>
</comment>
<evidence type="ECO:0000313" key="8">
    <source>
        <dbReference type="Proteomes" id="UP001291912"/>
    </source>
</evidence>
<evidence type="ECO:0000256" key="3">
    <source>
        <dbReference type="ARBA" id="ARBA00022989"/>
    </source>
</evidence>
<sequence>MSDAPPPLTEAIPVGWRAQLDPRPRLRRLRESANAILQIVVAATVAYSFAHEVLGHPAPLIAATVTVSSLGLVRDARPRRVLQTVLGMLVGILVAELIAMVAGSGWWQLSLALALTMTVARLLSSHAGFTIAAAIQAIIVIVVPAEAPFLRLIDGVVGGVAALAVTALIPRNPHKAERRDAAALFAATGKTMDTLVQALRRGDRLRAERGLQRARALQRHVDRWSDSLDSGLSIARISPFLRRARSELQRHEGVKQAMDLATRNLRVVARRAVYQTDDRRPRVVVAEVLAEIARVVALVEDSLDDIALEPAAREAGKAVAARLDPRAILPDGDLGEHNLIVAMRPLVTDLLAATGMTPDDARACLPRL</sequence>
<comment type="subcellular location">
    <subcellularLocation>
        <location evidence="1">Membrane</location>
        <topology evidence="1">Multi-pass membrane protein</topology>
    </subcellularLocation>
</comment>
<dbReference type="RefSeq" id="WP_322597663.1">
    <property type="nucleotide sequence ID" value="NZ_BAAAPT010000001.1"/>
</dbReference>
<reference evidence="7 8" key="1">
    <citation type="submission" date="2023-10" db="EMBL/GenBank/DDBJ databases">
        <title>Microbacterium xanthum sp. nov., isolated from seaweed.</title>
        <authorList>
            <person name="Lee S.D."/>
        </authorList>
    </citation>
    <scope>NUCLEOTIDE SEQUENCE [LARGE SCALE GENOMIC DNA]</scope>
    <source>
        <strain evidence="7 8">KCTC 19124</strain>
    </source>
</reference>
<keyword evidence="3 5" id="KW-1133">Transmembrane helix</keyword>
<proteinExistence type="predicted"/>
<protein>
    <submittedName>
        <fullName evidence="7">FUSC family protein</fullName>
    </submittedName>
</protein>
<keyword evidence="2 5" id="KW-0812">Transmembrane</keyword>
<dbReference type="EMBL" id="JAWJYN010000003">
    <property type="protein sequence ID" value="MDZ8162869.1"/>
    <property type="molecule type" value="Genomic_DNA"/>
</dbReference>
<feature type="transmembrane region" description="Helical" evidence="5">
    <location>
        <begin position="152"/>
        <end position="169"/>
    </location>
</feature>
<feature type="transmembrane region" description="Helical" evidence="5">
    <location>
        <begin position="85"/>
        <end position="107"/>
    </location>
</feature>
<organism evidence="7 8">
    <name type="scientific">Microbacterium aquimaris</name>
    <dbReference type="NCBI Taxonomy" id="459816"/>
    <lineage>
        <taxon>Bacteria</taxon>
        <taxon>Bacillati</taxon>
        <taxon>Actinomycetota</taxon>
        <taxon>Actinomycetes</taxon>
        <taxon>Micrococcales</taxon>
        <taxon>Microbacteriaceae</taxon>
        <taxon>Microbacterium</taxon>
    </lineage>
</organism>
<feature type="domain" description="Integral membrane bound transporter" evidence="6">
    <location>
        <begin position="47"/>
        <end position="165"/>
    </location>
</feature>
<evidence type="ECO:0000256" key="4">
    <source>
        <dbReference type="ARBA" id="ARBA00023136"/>
    </source>
</evidence>
<accession>A0ABU5N9V7</accession>
<evidence type="ECO:0000259" key="6">
    <source>
        <dbReference type="Pfam" id="PF13515"/>
    </source>
</evidence>
<keyword evidence="4 5" id="KW-0472">Membrane</keyword>
<evidence type="ECO:0000256" key="5">
    <source>
        <dbReference type="SAM" id="Phobius"/>
    </source>
</evidence>
<name>A0ABU5N9V7_9MICO</name>
<feature type="transmembrane region" description="Helical" evidence="5">
    <location>
        <begin position="127"/>
        <end position="145"/>
    </location>
</feature>
<evidence type="ECO:0000313" key="7">
    <source>
        <dbReference type="EMBL" id="MDZ8162869.1"/>
    </source>
</evidence>
<gene>
    <name evidence="7" type="ORF">R2Q92_13620</name>
</gene>
<feature type="transmembrane region" description="Helical" evidence="5">
    <location>
        <begin position="56"/>
        <end position="73"/>
    </location>
</feature>
<dbReference type="Proteomes" id="UP001291912">
    <property type="component" value="Unassembled WGS sequence"/>
</dbReference>
<keyword evidence="8" id="KW-1185">Reference proteome</keyword>
<dbReference type="InterPro" id="IPR049453">
    <property type="entry name" value="Memb_transporter_dom"/>
</dbReference>
<dbReference type="Pfam" id="PF13515">
    <property type="entry name" value="FUSC_2"/>
    <property type="match status" value="1"/>
</dbReference>
<evidence type="ECO:0000256" key="1">
    <source>
        <dbReference type="ARBA" id="ARBA00004141"/>
    </source>
</evidence>